<evidence type="ECO:0000313" key="3">
    <source>
        <dbReference type="Proteomes" id="UP000320475"/>
    </source>
</evidence>
<proteinExistence type="predicted"/>
<evidence type="ECO:0000313" key="2">
    <source>
        <dbReference type="EMBL" id="TPX32948.1"/>
    </source>
</evidence>
<dbReference type="EMBL" id="QEAM01000932">
    <property type="protein sequence ID" value="TPX32948.1"/>
    <property type="molecule type" value="Genomic_DNA"/>
</dbReference>
<feature type="region of interest" description="Disordered" evidence="1">
    <location>
        <begin position="18"/>
        <end position="56"/>
    </location>
</feature>
<dbReference type="VEuPathDB" id="FungiDB:SeMB42_g07435"/>
<dbReference type="VEuPathDB" id="FungiDB:SeMB42_g05772"/>
<organism evidence="2 3">
    <name type="scientific">Synchytrium endobioticum</name>
    <dbReference type="NCBI Taxonomy" id="286115"/>
    <lineage>
        <taxon>Eukaryota</taxon>
        <taxon>Fungi</taxon>
        <taxon>Fungi incertae sedis</taxon>
        <taxon>Chytridiomycota</taxon>
        <taxon>Chytridiomycota incertae sedis</taxon>
        <taxon>Chytridiomycetes</taxon>
        <taxon>Synchytriales</taxon>
        <taxon>Synchytriaceae</taxon>
        <taxon>Synchytrium</taxon>
    </lineage>
</organism>
<name>A0A507C0P9_9FUNG</name>
<dbReference type="OrthoDB" id="437457at2759"/>
<reference evidence="2 3" key="1">
    <citation type="journal article" date="2019" name="Sci. Rep.">
        <title>Comparative genomics of chytrid fungi reveal insights into the obligate biotrophic and pathogenic lifestyle of Synchytrium endobioticum.</title>
        <authorList>
            <person name="van de Vossenberg B.T.L.H."/>
            <person name="Warris S."/>
            <person name="Nguyen H.D.T."/>
            <person name="van Gent-Pelzer M.P.E."/>
            <person name="Joly D.L."/>
            <person name="van de Geest H.C."/>
            <person name="Bonants P.J.M."/>
            <person name="Smith D.S."/>
            <person name="Levesque C.A."/>
            <person name="van der Lee T.A.J."/>
        </authorList>
    </citation>
    <scope>NUCLEOTIDE SEQUENCE [LARGE SCALE GENOMIC DNA]</scope>
    <source>
        <strain evidence="2 3">LEV6574</strain>
    </source>
</reference>
<accession>A0A507C0P9</accession>
<comment type="caution">
    <text evidence="2">The sequence shown here is derived from an EMBL/GenBank/DDBJ whole genome shotgun (WGS) entry which is preliminary data.</text>
</comment>
<dbReference type="AlphaFoldDB" id="A0A507C0P9"/>
<sequence>MNMARKERECRYVNCENRKGHDQRNCPSKKADGEAEGQKVSTVSPVVKRKSVKSADVKDSAAKRPCAAQTWDPDVSNHVAAAASNSTALSDDEPRIYMTLLPGETWEGLRVQMDRHISNTAKYKAMLDEKSSVKKATEEVIRKGVQIEGGTSTRIPFTDDEEKEIRRCRLEYGRQWLDNIRLANRTRAQLINRANAMSRRDTESQQGYVGTPNTTLMIHLKSQILSKLSRLQNWMKNGTLKVTLRQGKVDVDTPNTHKIIRDLQPDFIGPISQTTSNQRSSMPLLEIALSKQPSIWVILQGGGYGLWVVIC</sequence>
<evidence type="ECO:0000256" key="1">
    <source>
        <dbReference type="SAM" id="MobiDB-lite"/>
    </source>
</evidence>
<gene>
    <name evidence="2" type="ORF">SeLEV6574_g08424</name>
</gene>
<dbReference type="Proteomes" id="UP000320475">
    <property type="component" value="Unassembled WGS sequence"/>
</dbReference>
<protein>
    <submittedName>
        <fullName evidence="2">Uncharacterized protein</fullName>
    </submittedName>
</protein>
<feature type="compositionally biased region" description="Basic and acidic residues" evidence="1">
    <location>
        <begin position="18"/>
        <end position="37"/>
    </location>
</feature>